<dbReference type="OrthoDB" id="202415at2759"/>
<evidence type="ECO:0000256" key="6">
    <source>
        <dbReference type="ARBA" id="ARBA00045690"/>
    </source>
</evidence>
<keyword evidence="7" id="KW-0732">Signal</keyword>
<dbReference type="Pfam" id="PF05686">
    <property type="entry name" value="Glyco_transf_90"/>
    <property type="match status" value="1"/>
</dbReference>
<dbReference type="PANTHER" id="PTHR12203">
    <property type="entry name" value="KDEL LYS-ASP-GLU-LEU CONTAINING - RELATED"/>
    <property type="match status" value="1"/>
</dbReference>
<dbReference type="GO" id="GO:0035252">
    <property type="term" value="F:UDP-xylosyltransferase activity"/>
    <property type="evidence" value="ECO:0007669"/>
    <property type="project" value="TreeGrafter"/>
</dbReference>
<comment type="pathway">
    <text evidence="2">Protein modification; protein glycosylation.</text>
</comment>
<evidence type="ECO:0000313" key="10">
    <source>
        <dbReference type="Proteomes" id="UP001107558"/>
    </source>
</evidence>
<dbReference type="GO" id="GO:0006493">
    <property type="term" value="P:protein O-linked glycosylation"/>
    <property type="evidence" value="ECO:0007669"/>
    <property type="project" value="TreeGrafter"/>
</dbReference>
<dbReference type="InterPro" id="IPR006598">
    <property type="entry name" value="CAP10"/>
</dbReference>
<dbReference type="GO" id="GO:0005788">
    <property type="term" value="C:endoplasmic reticulum lumen"/>
    <property type="evidence" value="ECO:0007669"/>
    <property type="project" value="UniProtKB-SubCell"/>
</dbReference>
<dbReference type="Proteomes" id="UP001107558">
    <property type="component" value="Chromosome 4"/>
</dbReference>
<dbReference type="AlphaFoldDB" id="A0A9J6BJV7"/>
<gene>
    <name evidence="9" type="ORF">PVAND_017553</name>
</gene>
<accession>A0A9J6BJV7</accession>
<keyword evidence="5" id="KW-0808">Transferase</keyword>
<comment type="similarity">
    <text evidence="3">Belongs to the glycosyltransferase 90 family.</text>
</comment>
<evidence type="ECO:0000259" key="8">
    <source>
        <dbReference type="SMART" id="SM00672"/>
    </source>
</evidence>
<keyword evidence="4" id="KW-0328">Glycosyltransferase</keyword>
<evidence type="ECO:0000256" key="3">
    <source>
        <dbReference type="ARBA" id="ARBA00010118"/>
    </source>
</evidence>
<dbReference type="GO" id="GO:0045747">
    <property type="term" value="P:positive regulation of Notch signaling pathway"/>
    <property type="evidence" value="ECO:0007669"/>
    <property type="project" value="TreeGrafter"/>
</dbReference>
<evidence type="ECO:0000256" key="7">
    <source>
        <dbReference type="SAM" id="SignalP"/>
    </source>
</evidence>
<protein>
    <recommendedName>
        <fullName evidence="8">Glycosyl transferase CAP10 domain-containing protein</fullName>
    </recommendedName>
</protein>
<evidence type="ECO:0000256" key="4">
    <source>
        <dbReference type="ARBA" id="ARBA00022676"/>
    </source>
</evidence>
<dbReference type="PANTHER" id="PTHR12203:SF35">
    <property type="entry name" value="PROTEIN O-GLUCOSYLTRANSFERASE 1"/>
    <property type="match status" value="1"/>
</dbReference>
<feature type="signal peptide" evidence="7">
    <location>
        <begin position="1"/>
        <end position="21"/>
    </location>
</feature>
<dbReference type="GO" id="GO:0035251">
    <property type="term" value="F:UDP-glucosyltransferase activity"/>
    <property type="evidence" value="ECO:0007669"/>
    <property type="project" value="TreeGrafter"/>
</dbReference>
<organism evidence="9 10">
    <name type="scientific">Polypedilum vanderplanki</name>
    <name type="common">Sleeping chironomid midge</name>
    <dbReference type="NCBI Taxonomy" id="319348"/>
    <lineage>
        <taxon>Eukaryota</taxon>
        <taxon>Metazoa</taxon>
        <taxon>Ecdysozoa</taxon>
        <taxon>Arthropoda</taxon>
        <taxon>Hexapoda</taxon>
        <taxon>Insecta</taxon>
        <taxon>Pterygota</taxon>
        <taxon>Neoptera</taxon>
        <taxon>Endopterygota</taxon>
        <taxon>Diptera</taxon>
        <taxon>Nematocera</taxon>
        <taxon>Chironomoidea</taxon>
        <taxon>Chironomidae</taxon>
        <taxon>Chironominae</taxon>
        <taxon>Polypedilum</taxon>
        <taxon>Polypedilum</taxon>
    </lineage>
</organism>
<feature type="domain" description="Glycosyl transferase CAP10" evidence="8">
    <location>
        <begin position="135"/>
        <end position="388"/>
    </location>
</feature>
<comment type="subcellular location">
    <subcellularLocation>
        <location evidence="1">Endoplasmic reticulum lumen</location>
    </subcellularLocation>
</comment>
<name>A0A9J6BJV7_POLVA</name>
<reference evidence="9" key="1">
    <citation type="submission" date="2021-03" db="EMBL/GenBank/DDBJ databases">
        <title>Chromosome level genome of the anhydrobiotic midge Polypedilum vanderplanki.</title>
        <authorList>
            <person name="Yoshida Y."/>
            <person name="Kikawada T."/>
            <person name="Gusev O."/>
        </authorList>
    </citation>
    <scope>NUCLEOTIDE SEQUENCE</scope>
    <source>
        <strain evidence="9">NIAS01</strain>
        <tissue evidence="9">Whole body or cell culture</tissue>
    </source>
</reference>
<comment type="function">
    <text evidence="6">Protein O-glucosyltransferase. Catalyzes the reaction that attaches glucose through an O-glycosidic linkage to a conserved serine residue found in the consensus sequence C-X-S-X-[PA]-C in epidermal growth factor-like repeats. Regulates Notch signaling by glucosylating Notch in the ER, glucosylation is required for the correct folding and cleavage of Notch.</text>
</comment>
<evidence type="ECO:0000256" key="2">
    <source>
        <dbReference type="ARBA" id="ARBA00004922"/>
    </source>
</evidence>
<dbReference type="InterPro" id="IPR051091">
    <property type="entry name" value="O-Glucosyltr/Glycosyltrsf_90"/>
</dbReference>
<dbReference type="EMBL" id="JADBJN010000004">
    <property type="protein sequence ID" value="KAG5669670.1"/>
    <property type="molecule type" value="Genomic_DNA"/>
</dbReference>
<evidence type="ECO:0000256" key="1">
    <source>
        <dbReference type="ARBA" id="ARBA00004319"/>
    </source>
</evidence>
<comment type="caution">
    <text evidence="9">The sequence shown here is derived from an EMBL/GenBank/DDBJ whole genome shotgun (WGS) entry which is preliminary data.</text>
</comment>
<evidence type="ECO:0000313" key="9">
    <source>
        <dbReference type="EMBL" id="KAG5669670.1"/>
    </source>
</evidence>
<sequence>MSLRVILIVSLLIYQIGISKSQTCDKEKNSEKDIEVKNNKNYDKFSNEILKNINEALQNYTPCNATGCSCHSNVLKNDFKPFQNGITREILDKLKDRGTIYQIIDNKIYRQKDCNFPSRCSGVEYFIKNVLKSVKLPSMEIIINVRDYPQILPHYGPQGPVLSFSKTDSYNDIMYPAWAFREGGPAIKLYPTGLGRWDQHRENLSKVADEFPWSKKKSKAFFRGSRTSDERDSLVLLSRLNPDLADAQYTKNQAWKSIKDTLNVEPAEEVSLEYHCRYKYLFNYRGVAASFRFKHLFLCKSLVFHVGDEWKEFFYDSLKPWVHYVPVDAKTKPEELKGTIEFFKEHDNIAKEIAERGFDMIWKNLRMEDVECYWRRLLRSYGRLMKFEVKRNEEFIEIK</sequence>
<evidence type="ECO:0000256" key="5">
    <source>
        <dbReference type="ARBA" id="ARBA00022679"/>
    </source>
</evidence>
<proteinExistence type="inferred from homology"/>
<keyword evidence="10" id="KW-1185">Reference proteome</keyword>
<dbReference type="SMART" id="SM00672">
    <property type="entry name" value="CAP10"/>
    <property type="match status" value="1"/>
</dbReference>
<feature type="chain" id="PRO_5039911814" description="Glycosyl transferase CAP10 domain-containing protein" evidence="7">
    <location>
        <begin position="22"/>
        <end position="399"/>
    </location>
</feature>